<dbReference type="Pfam" id="PF01715">
    <property type="entry name" value="IPPT"/>
    <property type="match status" value="2"/>
</dbReference>
<dbReference type="GO" id="GO:0003676">
    <property type="term" value="F:nucleic acid binding"/>
    <property type="evidence" value="ECO:0007669"/>
    <property type="project" value="InterPro"/>
</dbReference>
<dbReference type="InterPro" id="IPR022755">
    <property type="entry name" value="Znf_C2H2_jaz"/>
</dbReference>
<dbReference type="PANTHER" id="PTHR11088:SF89">
    <property type="entry name" value="TRNA DIMETHYLALLYLTRANSFERASE"/>
    <property type="match status" value="1"/>
</dbReference>
<dbReference type="PROSITE" id="PS00028">
    <property type="entry name" value="ZINC_FINGER_C2H2_1"/>
    <property type="match status" value="1"/>
</dbReference>
<reference evidence="10 11" key="1">
    <citation type="submission" date="2023-03" db="EMBL/GenBank/DDBJ databases">
        <title>High-quality genome of Scylla paramamosain provides insights in environmental adaptation.</title>
        <authorList>
            <person name="Zhang L."/>
        </authorList>
    </citation>
    <scope>NUCLEOTIDE SEQUENCE [LARGE SCALE GENOMIC DNA]</scope>
    <source>
        <strain evidence="10">LZ_2023a</strain>
        <tissue evidence="10">Muscle</tissue>
    </source>
</reference>
<dbReference type="AlphaFoldDB" id="A0AAW0U044"/>
<evidence type="ECO:0000256" key="4">
    <source>
        <dbReference type="ARBA" id="ARBA00022741"/>
    </source>
</evidence>
<keyword evidence="3" id="KW-0479">Metal-binding</keyword>
<dbReference type="Gene3D" id="3.40.50.300">
    <property type="entry name" value="P-loop containing nucleotide triphosphate hydrolases"/>
    <property type="match status" value="1"/>
</dbReference>
<dbReference type="InterPro" id="IPR036236">
    <property type="entry name" value="Znf_C2H2_sf"/>
</dbReference>
<evidence type="ECO:0000256" key="2">
    <source>
        <dbReference type="ARBA" id="ARBA00022679"/>
    </source>
</evidence>
<evidence type="ECO:0000256" key="3">
    <source>
        <dbReference type="ARBA" id="ARBA00022723"/>
    </source>
</evidence>
<feature type="compositionally biased region" description="Gly residues" evidence="8">
    <location>
        <begin position="169"/>
        <end position="178"/>
    </location>
</feature>
<dbReference type="SUPFAM" id="SSF57667">
    <property type="entry name" value="beta-beta-alpha zinc fingers"/>
    <property type="match status" value="1"/>
</dbReference>
<evidence type="ECO:0000313" key="11">
    <source>
        <dbReference type="Proteomes" id="UP001487740"/>
    </source>
</evidence>
<dbReference type="Gene3D" id="1.10.20.140">
    <property type="match status" value="1"/>
</dbReference>
<feature type="compositionally biased region" description="Basic and acidic residues" evidence="8">
    <location>
        <begin position="228"/>
        <end position="254"/>
    </location>
</feature>
<proteinExistence type="inferred from homology"/>
<evidence type="ECO:0000256" key="8">
    <source>
        <dbReference type="SAM" id="MobiDB-lite"/>
    </source>
</evidence>
<comment type="caution">
    <text evidence="10">The sequence shown here is derived from an EMBL/GenBank/DDBJ whole genome shotgun (WGS) entry which is preliminary data.</text>
</comment>
<dbReference type="GO" id="GO:0052381">
    <property type="term" value="F:tRNA dimethylallyltransferase activity"/>
    <property type="evidence" value="ECO:0007669"/>
    <property type="project" value="InterPro"/>
</dbReference>
<dbReference type="GO" id="GO:0005524">
    <property type="term" value="F:ATP binding"/>
    <property type="evidence" value="ECO:0007669"/>
    <property type="project" value="UniProtKB-KW"/>
</dbReference>
<dbReference type="EMBL" id="JARAKH010000022">
    <property type="protein sequence ID" value="KAK8392813.1"/>
    <property type="molecule type" value="Genomic_DNA"/>
</dbReference>
<keyword evidence="11" id="KW-1185">Reference proteome</keyword>
<keyword evidence="5" id="KW-0863">Zinc-finger</keyword>
<dbReference type="PANTHER" id="PTHR11088">
    <property type="entry name" value="TRNA DIMETHYLALLYLTRANSFERASE"/>
    <property type="match status" value="1"/>
</dbReference>
<feature type="region of interest" description="Disordered" evidence="8">
    <location>
        <begin position="152"/>
        <end position="178"/>
    </location>
</feature>
<dbReference type="InterPro" id="IPR027417">
    <property type="entry name" value="P-loop_NTPase"/>
</dbReference>
<dbReference type="Gene3D" id="3.30.160.60">
    <property type="entry name" value="Classic Zinc Finger"/>
    <property type="match status" value="1"/>
</dbReference>
<evidence type="ECO:0000259" key="9">
    <source>
        <dbReference type="PROSITE" id="PS00028"/>
    </source>
</evidence>
<feature type="region of interest" description="Disordered" evidence="8">
    <location>
        <begin position="634"/>
        <end position="653"/>
    </location>
</feature>
<keyword evidence="6" id="KW-0862">Zinc</keyword>
<dbReference type="InterPro" id="IPR003604">
    <property type="entry name" value="Matrin/U1-like-C_Znf_C2H2"/>
</dbReference>
<evidence type="ECO:0000256" key="5">
    <source>
        <dbReference type="ARBA" id="ARBA00022771"/>
    </source>
</evidence>
<accession>A0AAW0U044</accession>
<evidence type="ECO:0000256" key="1">
    <source>
        <dbReference type="ARBA" id="ARBA00005842"/>
    </source>
</evidence>
<feature type="compositionally biased region" description="Basic and acidic residues" evidence="8">
    <location>
        <begin position="335"/>
        <end position="347"/>
    </location>
</feature>
<feature type="compositionally biased region" description="Low complexity" evidence="8">
    <location>
        <begin position="697"/>
        <end position="723"/>
    </location>
</feature>
<feature type="compositionally biased region" description="Polar residues" evidence="8">
    <location>
        <begin position="215"/>
        <end position="227"/>
    </location>
</feature>
<evidence type="ECO:0000256" key="6">
    <source>
        <dbReference type="ARBA" id="ARBA00022833"/>
    </source>
</evidence>
<feature type="region of interest" description="Disordered" evidence="8">
    <location>
        <begin position="211"/>
        <end position="409"/>
    </location>
</feature>
<sequence>MAATLGNTASRLPLIVILGATGTGKSKLALEIAARFQGEIISADSMQVYRGLDIITNKVTPDELSQAPHHLLGFLDPLSRFTVTDFRNVALPVIERLQEERKVPVVVGGTNYYIEALLWKVLIDGGDGGASDGRLVYERDCEVYGASRNGGSGTQRHCKESGVTASENGGSGPGWRCSGGDGVGHNEFDSVCGSEKVNPGTSSHCRRCASASDEFGSTSDSENQDSGTPRHCEECGVDSASEKGTHSTDTHSECHFSSGTARKNNCGTENHTRNCDVYSASDDKPSEATSATQTPNSGTDTHSKDHQPNSASRKTSDASSATESHQRGCQTNSASEKKRDLSGSDRHSPKRSKVSRETSAADQSKYQSADSEIEVNEGKNVEKNGDSDDRSGNSSSGDGGGGRLTVWQETGERTDVLYGRLKEVDPEMAASYHPNERRKIIRSLQVWEQTGRPHSALLRVQREQEGGSGLGGALRFPHALIFWLTCDQEILLNRLDARVDEMIDRGLLTELLDFHASYNAQRLREGGAADYTKGVFQSIGFKEFHDFLVLSEEERSSEKGRRLYEAGVAAMKLATRQYTKKQLRWIKNRFLSPSDRKVPPLYTLDATDPSCWSARVGGPAQAVVQAVIEGRVPDLLPANPPGGPDSARRNTKTRHECEVCQRVFIGDHIWLAHLKGAKHRKMVRRKAAHQGKDDGNTTTTTTTTTTTATTTTTTTTTATTTTTNGGGGGREERREQGQEVLGLCVATDLEVKAGGTGTV</sequence>
<dbReference type="InterPro" id="IPR039657">
    <property type="entry name" value="Dimethylallyltransferase"/>
</dbReference>
<dbReference type="Pfam" id="PF12171">
    <property type="entry name" value="zf-C2H2_jaz"/>
    <property type="match status" value="1"/>
</dbReference>
<evidence type="ECO:0000256" key="7">
    <source>
        <dbReference type="ARBA" id="ARBA00022840"/>
    </source>
</evidence>
<protein>
    <recommendedName>
        <fullName evidence="9">C2H2-type domain-containing protein</fullName>
    </recommendedName>
</protein>
<dbReference type="SMART" id="SM00451">
    <property type="entry name" value="ZnF_U1"/>
    <property type="match status" value="1"/>
</dbReference>
<feature type="region of interest" description="Disordered" evidence="8">
    <location>
        <begin position="684"/>
        <end position="737"/>
    </location>
</feature>
<dbReference type="InterPro" id="IPR013087">
    <property type="entry name" value="Znf_C2H2_type"/>
</dbReference>
<feature type="compositionally biased region" description="Polar residues" evidence="8">
    <location>
        <begin position="357"/>
        <end position="370"/>
    </location>
</feature>
<feature type="compositionally biased region" description="Polar residues" evidence="8">
    <location>
        <begin position="287"/>
        <end position="300"/>
    </location>
</feature>
<dbReference type="GO" id="GO:0006400">
    <property type="term" value="P:tRNA modification"/>
    <property type="evidence" value="ECO:0007669"/>
    <property type="project" value="TreeGrafter"/>
</dbReference>
<dbReference type="GO" id="GO:0005739">
    <property type="term" value="C:mitochondrion"/>
    <property type="evidence" value="ECO:0007669"/>
    <property type="project" value="TreeGrafter"/>
</dbReference>
<name>A0AAW0U044_SCYPA</name>
<keyword evidence="2" id="KW-0808">Transferase</keyword>
<keyword evidence="4" id="KW-0547">Nucleotide-binding</keyword>
<keyword evidence="7" id="KW-0067">ATP-binding</keyword>
<gene>
    <name evidence="10" type="ORF">O3P69_014923</name>
</gene>
<feature type="domain" description="C2H2-type" evidence="9">
    <location>
        <begin position="657"/>
        <end position="679"/>
    </location>
</feature>
<dbReference type="GO" id="GO:0008270">
    <property type="term" value="F:zinc ion binding"/>
    <property type="evidence" value="ECO:0007669"/>
    <property type="project" value="UniProtKB-KW"/>
</dbReference>
<feature type="compositionally biased region" description="Basic and acidic residues" evidence="8">
    <location>
        <begin position="376"/>
        <end position="391"/>
    </location>
</feature>
<dbReference type="Proteomes" id="UP001487740">
    <property type="component" value="Unassembled WGS sequence"/>
</dbReference>
<dbReference type="InterPro" id="IPR018022">
    <property type="entry name" value="IPT"/>
</dbReference>
<feature type="compositionally biased region" description="Polar residues" evidence="8">
    <location>
        <begin position="255"/>
        <end position="269"/>
    </location>
</feature>
<dbReference type="HAMAP" id="MF_00185">
    <property type="entry name" value="IPP_trans"/>
    <property type="match status" value="1"/>
</dbReference>
<comment type="similarity">
    <text evidence="1">Belongs to the IPP transferase family.</text>
</comment>
<evidence type="ECO:0000313" key="10">
    <source>
        <dbReference type="EMBL" id="KAK8392813.1"/>
    </source>
</evidence>
<feature type="compositionally biased region" description="Polar residues" evidence="8">
    <location>
        <begin position="308"/>
        <end position="334"/>
    </location>
</feature>
<organism evidence="10 11">
    <name type="scientific">Scylla paramamosain</name>
    <name type="common">Mud crab</name>
    <dbReference type="NCBI Taxonomy" id="85552"/>
    <lineage>
        <taxon>Eukaryota</taxon>
        <taxon>Metazoa</taxon>
        <taxon>Ecdysozoa</taxon>
        <taxon>Arthropoda</taxon>
        <taxon>Crustacea</taxon>
        <taxon>Multicrustacea</taxon>
        <taxon>Malacostraca</taxon>
        <taxon>Eumalacostraca</taxon>
        <taxon>Eucarida</taxon>
        <taxon>Decapoda</taxon>
        <taxon>Pleocyemata</taxon>
        <taxon>Brachyura</taxon>
        <taxon>Eubrachyura</taxon>
        <taxon>Portunoidea</taxon>
        <taxon>Portunidae</taxon>
        <taxon>Portuninae</taxon>
        <taxon>Scylla</taxon>
    </lineage>
</organism>
<dbReference type="SUPFAM" id="SSF52540">
    <property type="entry name" value="P-loop containing nucleoside triphosphate hydrolases"/>
    <property type="match status" value="1"/>
</dbReference>